<evidence type="ECO:0000313" key="4">
    <source>
        <dbReference type="Proteomes" id="UP000294508"/>
    </source>
</evidence>
<proteinExistence type="predicted"/>
<dbReference type="SUPFAM" id="SSF54637">
    <property type="entry name" value="Thioesterase/thiol ester dehydrase-isomerase"/>
    <property type="match status" value="1"/>
</dbReference>
<dbReference type="Proteomes" id="UP000294508">
    <property type="component" value="Unassembled WGS sequence"/>
</dbReference>
<keyword evidence="4" id="KW-1185">Reference proteome</keyword>
<evidence type="ECO:0000259" key="1">
    <source>
        <dbReference type="Pfam" id="PF13622"/>
    </source>
</evidence>
<feature type="domain" description="Acyl-CoA thioesterase-like N-terminal HotDog" evidence="1">
    <location>
        <begin position="42"/>
        <end position="125"/>
    </location>
</feature>
<evidence type="ECO:0000259" key="2">
    <source>
        <dbReference type="Pfam" id="PF20789"/>
    </source>
</evidence>
<dbReference type="Pfam" id="PF13622">
    <property type="entry name" value="4HBT_3"/>
    <property type="match status" value="1"/>
</dbReference>
<dbReference type="AlphaFoldDB" id="A0A4R2GWZ8"/>
<gene>
    <name evidence="3" type="ORF">EV652_12184</name>
</gene>
<protein>
    <submittedName>
        <fullName evidence="3">Thioesterase superfamily protein</fullName>
    </submittedName>
</protein>
<evidence type="ECO:0000313" key="3">
    <source>
        <dbReference type="EMBL" id="TCO15711.1"/>
    </source>
</evidence>
<dbReference type="InterPro" id="IPR049450">
    <property type="entry name" value="ACOT8-like_C"/>
</dbReference>
<dbReference type="InterPro" id="IPR029069">
    <property type="entry name" value="HotDog_dom_sf"/>
</dbReference>
<dbReference type="Gene3D" id="2.40.160.210">
    <property type="entry name" value="Acyl-CoA thioesterase, double hotdog domain"/>
    <property type="match status" value="1"/>
</dbReference>
<dbReference type="InterPro" id="IPR049449">
    <property type="entry name" value="TesB_ACOT8-like_N"/>
</dbReference>
<organism evidence="3 4">
    <name type="scientific">Kribbella steppae</name>
    <dbReference type="NCBI Taxonomy" id="2512223"/>
    <lineage>
        <taxon>Bacteria</taxon>
        <taxon>Bacillati</taxon>
        <taxon>Actinomycetota</taxon>
        <taxon>Actinomycetes</taxon>
        <taxon>Propionibacteriales</taxon>
        <taxon>Kribbellaceae</taxon>
        <taxon>Kribbella</taxon>
    </lineage>
</organism>
<comment type="caution">
    <text evidence="3">The sequence shown here is derived from an EMBL/GenBank/DDBJ whole genome shotgun (WGS) entry which is preliminary data.</text>
</comment>
<dbReference type="Pfam" id="PF20789">
    <property type="entry name" value="4HBT_3C"/>
    <property type="match status" value="1"/>
</dbReference>
<accession>A0A4R2GWZ8</accession>
<feature type="domain" description="Acyl-CoA thioesterase-like C-terminal" evidence="2">
    <location>
        <begin position="161"/>
        <end position="280"/>
    </location>
</feature>
<sequence>MGGTRLIVRSPSAEARTVTRPWQYFAFYTLDGDFLRPSPLTAGPWDARLQHGGPPAGLLARAIESTPGGEDKHLSRITCEILRPIPVAPVRSTATLIRPGARVDLVDARLETEDGAPVMIARGWRLLKGEIASLDQANPVHRPLPGPESGIEEPFFTVSHSIGYQTAIHWRFLEGGWRQPGPATVWLRMKVPLVHGEIPSSMQRVLVAADSVSGASSVLDPIKFNFRNVDLSVQLIRELSDEWVALQACSYFSRSRRAAALATIFDRKGVVGSSAQTLFVSDTG</sequence>
<dbReference type="RefSeq" id="WP_132215649.1">
    <property type="nucleotide sequence ID" value="NZ_SLWN01000021.1"/>
</dbReference>
<dbReference type="EMBL" id="SLWN01000021">
    <property type="protein sequence ID" value="TCO15711.1"/>
    <property type="molecule type" value="Genomic_DNA"/>
</dbReference>
<dbReference type="InterPro" id="IPR042171">
    <property type="entry name" value="Acyl-CoA_hotdog"/>
</dbReference>
<name>A0A4R2GWZ8_9ACTN</name>
<reference evidence="3 4" key="1">
    <citation type="journal article" date="2015" name="Stand. Genomic Sci.">
        <title>Genomic Encyclopedia of Bacterial and Archaeal Type Strains, Phase III: the genomes of soil and plant-associated and newly described type strains.</title>
        <authorList>
            <person name="Whitman W.B."/>
            <person name="Woyke T."/>
            <person name="Klenk H.P."/>
            <person name="Zhou Y."/>
            <person name="Lilburn T.G."/>
            <person name="Beck B.J."/>
            <person name="De Vos P."/>
            <person name="Vandamme P."/>
            <person name="Eisen J.A."/>
            <person name="Garrity G."/>
            <person name="Hugenholtz P."/>
            <person name="Kyrpides N.C."/>
        </authorList>
    </citation>
    <scope>NUCLEOTIDE SEQUENCE [LARGE SCALE GENOMIC DNA]</scope>
    <source>
        <strain evidence="3 4">VKM Ac-2572</strain>
    </source>
</reference>